<dbReference type="EMBL" id="FNFK01000017">
    <property type="protein sequence ID" value="SDK20871.1"/>
    <property type="molecule type" value="Genomic_DNA"/>
</dbReference>
<dbReference type="InterPro" id="IPR021321">
    <property type="entry name" value="DUF2922"/>
</dbReference>
<organism evidence="1 2">
    <name type="scientific">Alkalibacterium thalassium</name>
    <dbReference type="NCBI Taxonomy" id="426701"/>
    <lineage>
        <taxon>Bacteria</taxon>
        <taxon>Bacillati</taxon>
        <taxon>Bacillota</taxon>
        <taxon>Bacilli</taxon>
        <taxon>Lactobacillales</taxon>
        <taxon>Carnobacteriaceae</taxon>
        <taxon>Alkalibacterium</taxon>
    </lineage>
</organism>
<name>A0A1G9A0T7_9LACT</name>
<evidence type="ECO:0000313" key="2">
    <source>
        <dbReference type="Proteomes" id="UP000199433"/>
    </source>
</evidence>
<dbReference type="Pfam" id="PF11148">
    <property type="entry name" value="DUF2922"/>
    <property type="match status" value="1"/>
</dbReference>
<accession>A0A1G9A0T7</accession>
<sequence>MSMKLELRFETGEGKNRVIAVDQPRTGLTKEDVQTAMEQIIAQDMFTVKGDPLYTKIKGARYVTRTVDDILEAE</sequence>
<evidence type="ECO:0008006" key="3">
    <source>
        <dbReference type="Google" id="ProtNLM"/>
    </source>
</evidence>
<proteinExistence type="predicted"/>
<dbReference type="RefSeq" id="WP_091266484.1">
    <property type="nucleotide sequence ID" value="NZ_FNFK01000017.1"/>
</dbReference>
<gene>
    <name evidence="1" type="ORF">SAMN04488098_101731</name>
</gene>
<dbReference type="OrthoDB" id="2454247at2"/>
<reference evidence="2" key="1">
    <citation type="submission" date="2016-10" db="EMBL/GenBank/DDBJ databases">
        <authorList>
            <person name="Varghese N."/>
            <person name="Submissions S."/>
        </authorList>
    </citation>
    <scope>NUCLEOTIDE SEQUENCE [LARGE SCALE GENOMIC DNA]</scope>
    <source>
        <strain evidence="2">DSM 19181</strain>
    </source>
</reference>
<evidence type="ECO:0000313" key="1">
    <source>
        <dbReference type="EMBL" id="SDK20871.1"/>
    </source>
</evidence>
<dbReference type="Proteomes" id="UP000199433">
    <property type="component" value="Unassembled WGS sequence"/>
</dbReference>
<protein>
    <recommendedName>
        <fullName evidence="3">DUF2922 domain-containing protein</fullName>
    </recommendedName>
</protein>
<keyword evidence="2" id="KW-1185">Reference proteome</keyword>
<dbReference type="AlphaFoldDB" id="A0A1G9A0T7"/>
<dbReference type="STRING" id="426701.SAMN04488098_101731"/>